<dbReference type="AlphaFoldDB" id="A0A239BS29"/>
<dbReference type="Proteomes" id="UP000198282">
    <property type="component" value="Unassembled WGS sequence"/>
</dbReference>
<keyword evidence="1" id="KW-1133">Transmembrane helix</keyword>
<protein>
    <submittedName>
        <fullName evidence="2">Uncharacterized protein</fullName>
    </submittedName>
</protein>
<sequence length="337" mass="37652">MGRIARFGAWLGKNVDGFIALLLAVGVGVVGLFQDVFKDKDAVQQVIASGTLLVLALLATTILRDRWRQEPVEAAIRESFTSTAALPGRLERLEGVVDEAGRALQDLSVVHVLNGAEEIAKAHAEGRGETDRWIFKGGTGTYFRAVTLPECVTAARKERRALLMRLEILDPGNERVCEAYARFRRSMSQEPDGTGEVWTPERTRKESYATILAGCWYHQRFGLLEIHIGLSATMTTFRWDLSSASLIITGEDPRRALLARRGSFYYDSCITELMTSLEQAKRVPIELGRSVPLSEEPTIEEVRRLFETLGLPLPRSYTDRDIGDLTRKALRAKNPYL</sequence>
<dbReference type="RefSeq" id="WP_089206066.1">
    <property type="nucleotide sequence ID" value="NZ_FZOD01000004.1"/>
</dbReference>
<feature type="transmembrane region" description="Helical" evidence="1">
    <location>
        <begin position="46"/>
        <end position="63"/>
    </location>
</feature>
<evidence type="ECO:0000313" key="3">
    <source>
        <dbReference type="Proteomes" id="UP000198282"/>
    </source>
</evidence>
<gene>
    <name evidence="2" type="ORF">SAMN05216276_100462</name>
</gene>
<keyword evidence="1" id="KW-0472">Membrane</keyword>
<organism evidence="2 3">
    <name type="scientific">Streptosporangium subroseum</name>
    <dbReference type="NCBI Taxonomy" id="106412"/>
    <lineage>
        <taxon>Bacteria</taxon>
        <taxon>Bacillati</taxon>
        <taxon>Actinomycetota</taxon>
        <taxon>Actinomycetes</taxon>
        <taxon>Streptosporangiales</taxon>
        <taxon>Streptosporangiaceae</taxon>
        <taxon>Streptosporangium</taxon>
    </lineage>
</organism>
<feature type="transmembrane region" description="Helical" evidence="1">
    <location>
        <begin position="15"/>
        <end position="34"/>
    </location>
</feature>
<reference evidence="2 3" key="1">
    <citation type="submission" date="2017-06" db="EMBL/GenBank/DDBJ databases">
        <authorList>
            <person name="Kim H.J."/>
            <person name="Triplett B.A."/>
        </authorList>
    </citation>
    <scope>NUCLEOTIDE SEQUENCE [LARGE SCALE GENOMIC DNA]</scope>
    <source>
        <strain evidence="2 3">CGMCC 4.2132</strain>
    </source>
</reference>
<evidence type="ECO:0000313" key="2">
    <source>
        <dbReference type="EMBL" id="SNS09953.1"/>
    </source>
</evidence>
<name>A0A239BS29_9ACTN</name>
<dbReference type="EMBL" id="FZOD01000004">
    <property type="protein sequence ID" value="SNS09953.1"/>
    <property type="molecule type" value="Genomic_DNA"/>
</dbReference>
<dbReference type="OrthoDB" id="3675517at2"/>
<keyword evidence="3" id="KW-1185">Reference proteome</keyword>
<accession>A0A239BS29</accession>
<evidence type="ECO:0000256" key="1">
    <source>
        <dbReference type="SAM" id="Phobius"/>
    </source>
</evidence>
<proteinExistence type="predicted"/>
<keyword evidence="1" id="KW-0812">Transmembrane</keyword>